<dbReference type="PANTHER" id="PTHR39425">
    <property type="entry name" value="LIPOPROTEIN CYTOCHROME C"/>
    <property type="match status" value="1"/>
</dbReference>
<reference evidence="3 4" key="1">
    <citation type="submission" date="2014-04" db="EMBL/GenBank/DDBJ databases">
        <title>Genome assembly of Hyalangium minutum DSM 14724.</title>
        <authorList>
            <person name="Sharma G."/>
            <person name="Subramanian S."/>
        </authorList>
    </citation>
    <scope>NUCLEOTIDE SEQUENCE [LARGE SCALE GENOMIC DNA]</scope>
    <source>
        <strain evidence="3 4">DSM 14724</strain>
    </source>
</reference>
<protein>
    <submittedName>
        <fullName evidence="3">Cytochrome c family protein</fullName>
    </submittedName>
</protein>
<comment type="caution">
    <text evidence="3">The sequence shown here is derived from an EMBL/GenBank/DDBJ whole genome shotgun (WGS) entry which is preliminary data.</text>
</comment>
<gene>
    <name evidence="3" type="ORF">DB31_8847</name>
</gene>
<dbReference type="InterPro" id="IPR029467">
    <property type="entry name" value="Cyt_c7-like"/>
</dbReference>
<keyword evidence="4" id="KW-1185">Reference proteome</keyword>
<dbReference type="AlphaFoldDB" id="A0A085WG20"/>
<name>A0A085WG20_9BACT</name>
<dbReference type="OrthoDB" id="9788951at2"/>
<dbReference type="InterPro" id="IPR036280">
    <property type="entry name" value="Multihaem_cyt_sf"/>
</dbReference>
<evidence type="ECO:0000313" key="3">
    <source>
        <dbReference type="EMBL" id="KFE66633.1"/>
    </source>
</evidence>
<evidence type="ECO:0000256" key="1">
    <source>
        <dbReference type="SAM" id="SignalP"/>
    </source>
</evidence>
<dbReference type="SUPFAM" id="SSF48695">
    <property type="entry name" value="Multiheme cytochromes"/>
    <property type="match status" value="1"/>
</dbReference>
<dbReference type="Proteomes" id="UP000028725">
    <property type="component" value="Unassembled WGS sequence"/>
</dbReference>
<feature type="signal peptide" evidence="1">
    <location>
        <begin position="1"/>
        <end position="24"/>
    </location>
</feature>
<organism evidence="3 4">
    <name type="scientific">Hyalangium minutum</name>
    <dbReference type="NCBI Taxonomy" id="394096"/>
    <lineage>
        <taxon>Bacteria</taxon>
        <taxon>Pseudomonadati</taxon>
        <taxon>Myxococcota</taxon>
        <taxon>Myxococcia</taxon>
        <taxon>Myxococcales</taxon>
        <taxon>Cystobacterineae</taxon>
        <taxon>Archangiaceae</taxon>
        <taxon>Hyalangium</taxon>
    </lineage>
</organism>
<dbReference type="PATRIC" id="fig|394096.3.peg.4878"/>
<dbReference type="Gene3D" id="3.90.10.10">
    <property type="entry name" value="Cytochrome C3"/>
    <property type="match status" value="3"/>
</dbReference>
<dbReference type="CDD" id="cd08168">
    <property type="entry name" value="Cytochrom_C3"/>
    <property type="match status" value="1"/>
</dbReference>
<proteinExistence type="predicted"/>
<dbReference type="STRING" id="394096.DB31_8847"/>
<feature type="domain" description="Cytochrome c7-like" evidence="2">
    <location>
        <begin position="43"/>
        <end position="105"/>
    </location>
</feature>
<dbReference type="EMBL" id="JMCB01000009">
    <property type="protein sequence ID" value="KFE66633.1"/>
    <property type="molecule type" value="Genomic_DNA"/>
</dbReference>
<evidence type="ECO:0000313" key="4">
    <source>
        <dbReference type="Proteomes" id="UP000028725"/>
    </source>
</evidence>
<dbReference type="RefSeq" id="WP_044191611.1">
    <property type="nucleotide sequence ID" value="NZ_JMCB01000009.1"/>
</dbReference>
<evidence type="ECO:0000259" key="2">
    <source>
        <dbReference type="Pfam" id="PF14522"/>
    </source>
</evidence>
<feature type="domain" description="Cytochrome c7-like" evidence="2">
    <location>
        <begin position="127"/>
        <end position="181"/>
    </location>
</feature>
<feature type="chain" id="PRO_5001799683" evidence="1">
    <location>
        <begin position="25"/>
        <end position="391"/>
    </location>
</feature>
<keyword evidence="1" id="KW-0732">Signal</keyword>
<dbReference type="Pfam" id="PF14522">
    <property type="entry name" value="Cytochrome_C7"/>
    <property type="match status" value="2"/>
</dbReference>
<dbReference type="PANTHER" id="PTHR39425:SF1">
    <property type="entry name" value="CYTOCHROME C7-LIKE DOMAIN-CONTAINING PROTEIN"/>
    <property type="match status" value="1"/>
</dbReference>
<sequence>MDRQFRNALGFFALSLAVAGVAWAASGRERSLAIYPAQNIPLRFDHAQHLEAGAECATCHDSVSKSESPKDRNLPGHEECETCHDIEAAQKGQKTDPPASCSTCHPGFDATVRKEPAKLELPSANLKFTHKVHLEKKVECATCHGDMTKVQLATRQQLPKMATCFECHDGKQAPNDCKTCHLTEASGRLQLNFASGILRPMQGDPLGLDHGPRFEFNHGPRASVSRQTCSQCHSDAYCAKCHDALQKPLSVHPNDFITLHPLQARTDAQRCESCHRLQSFCAACHERVGVGMNADSSLRPRNAKVHPDYATWVQIPGPQHHGIVASRDIRQCAACHREETCISCHAETSQRQQINPHPTGFASNCKKLAAANDRACLKCHSETSLAQKGCR</sequence>
<accession>A0A085WG20</accession>